<dbReference type="OrthoDB" id="5055735at2"/>
<sequence length="220" mass="24216">MEKDATSQPTRHSGVPPELARMPMRTFTARNAAAFYSYPHQRLSKLTARGLLHRPAHGYYTVVPLDHLDRRWLPGLEATAAGIATAVFDADHAVLMGISAARVHGAIPRALAVAVVAVPRQRAALRLTDRDAIVRFVTRDTDNLDAETISTELGSTLVTTPEQTVLDLAHRPDLGDSATDVPTAVRTLYRRCDPEQLDRLAHAQRLRAALDRVMGMLEYP</sequence>
<evidence type="ECO:0000313" key="4">
    <source>
        <dbReference type="Proteomes" id="UP000431401"/>
    </source>
</evidence>
<protein>
    <recommendedName>
        <fullName evidence="2">AbiEi antitoxin C-terminal domain-containing protein</fullName>
    </recommendedName>
</protein>
<feature type="compositionally biased region" description="Polar residues" evidence="1">
    <location>
        <begin position="1"/>
        <end position="11"/>
    </location>
</feature>
<name>A0A7K0DKH4_9NOCA</name>
<dbReference type="RefSeq" id="WP_153339646.1">
    <property type="nucleotide sequence ID" value="NZ_WEGI01000002.1"/>
</dbReference>
<organism evidence="3 4">
    <name type="scientific">Nocardia aurantia</name>
    <dbReference type="NCBI Taxonomy" id="2585199"/>
    <lineage>
        <taxon>Bacteria</taxon>
        <taxon>Bacillati</taxon>
        <taxon>Actinomycetota</taxon>
        <taxon>Actinomycetes</taxon>
        <taxon>Mycobacteriales</taxon>
        <taxon>Nocardiaceae</taxon>
        <taxon>Nocardia</taxon>
    </lineage>
</organism>
<evidence type="ECO:0000259" key="2">
    <source>
        <dbReference type="Pfam" id="PF09407"/>
    </source>
</evidence>
<evidence type="ECO:0000313" key="3">
    <source>
        <dbReference type="EMBL" id="MQY25722.1"/>
    </source>
</evidence>
<dbReference type="InterPro" id="IPR018547">
    <property type="entry name" value="AbiEi_C"/>
</dbReference>
<dbReference type="AlphaFoldDB" id="A0A7K0DKH4"/>
<feature type="region of interest" description="Disordered" evidence="1">
    <location>
        <begin position="1"/>
        <end position="20"/>
    </location>
</feature>
<comment type="caution">
    <text evidence="3">The sequence shown here is derived from an EMBL/GenBank/DDBJ whole genome shotgun (WGS) entry which is preliminary data.</text>
</comment>
<keyword evidence="4" id="KW-1185">Reference proteome</keyword>
<feature type="domain" description="AbiEi antitoxin C-terminal" evidence="2">
    <location>
        <begin position="94"/>
        <end position="217"/>
    </location>
</feature>
<dbReference type="Pfam" id="PF09407">
    <property type="entry name" value="AbiEi_1"/>
    <property type="match status" value="1"/>
</dbReference>
<dbReference type="EMBL" id="WEGI01000002">
    <property type="protein sequence ID" value="MQY25722.1"/>
    <property type="molecule type" value="Genomic_DNA"/>
</dbReference>
<gene>
    <name evidence="3" type="ORF">NRB56_12790</name>
</gene>
<reference evidence="3 4" key="1">
    <citation type="submission" date="2019-10" db="EMBL/GenBank/DDBJ databases">
        <title>Nocardia macrotermitis sp. nov. and Nocardia aurantia sp. nov., isolated from the gut of fungus growing-termite Macrotermes natalensis.</title>
        <authorList>
            <person name="Benndorf R."/>
            <person name="Schwitalla J."/>
            <person name="Martin K."/>
            <person name="De Beer W."/>
            <person name="Kaster A.-K."/>
            <person name="Vollmers J."/>
            <person name="Poulsen M."/>
            <person name="Beemelmanns C."/>
        </authorList>
    </citation>
    <scope>NUCLEOTIDE SEQUENCE [LARGE SCALE GENOMIC DNA]</scope>
    <source>
        <strain evidence="3 4">RB56</strain>
    </source>
</reference>
<accession>A0A7K0DKH4</accession>
<evidence type="ECO:0000256" key="1">
    <source>
        <dbReference type="SAM" id="MobiDB-lite"/>
    </source>
</evidence>
<dbReference type="Proteomes" id="UP000431401">
    <property type="component" value="Unassembled WGS sequence"/>
</dbReference>
<proteinExistence type="predicted"/>